<accession>A0A096AXA8</accession>
<comment type="caution">
    <text evidence="3">The sequence shown here is derived from an EMBL/GenBank/DDBJ whole genome shotgun (WGS) entry which is preliminary data.</text>
</comment>
<dbReference type="EMBL" id="JRNU01000025">
    <property type="protein sequence ID" value="KGF51728.1"/>
    <property type="molecule type" value="Genomic_DNA"/>
</dbReference>
<dbReference type="Proteomes" id="UP000029614">
    <property type="component" value="Unassembled WGS sequence"/>
</dbReference>
<keyword evidence="1" id="KW-1133">Transmembrane helix</keyword>
<sequence>MEFFISLKNEKIGPYTIKELKERNLDAATLVMSVNDTKWVPAWQVEELRPILEHEANLKTNNIPDELTSKNIQTDNTKAEEDFSYVKAKPIYNNATTQEHEPNFQSVKKKKSHGCLIGFIFLVVILLILCFTCPSKDDHKKALTDVITQTLDDAKQKLNDDSDLTGIDQTFTTMFLSSIDQVVKSSIDSLLKVNNYGVFSIGKINFAGQEKIVSLGILNHVFTLDKQDIEQEINRRLQAGNNIQKGSKLKQGIKGLIEDGIIPLTKSLKDVIGSTINDLINEGDNNTQEPADSI</sequence>
<dbReference type="InterPro" id="IPR025640">
    <property type="entry name" value="GYF_2"/>
</dbReference>
<feature type="domain" description="GYF" evidence="2">
    <location>
        <begin position="4"/>
        <end position="48"/>
    </location>
</feature>
<evidence type="ECO:0000313" key="3">
    <source>
        <dbReference type="EMBL" id="KGF51728.1"/>
    </source>
</evidence>
<gene>
    <name evidence="3" type="ORF">HMPREF9302_06260</name>
</gene>
<dbReference type="OrthoDB" id="9815705at2"/>
<evidence type="ECO:0000259" key="2">
    <source>
        <dbReference type="Pfam" id="PF14237"/>
    </source>
</evidence>
<keyword evidence="4" id="KW-1185">Reference proteome</keyword>
<keyword evidence="1" id="KW-0472">Membrane</keyword>
<dbReference type="Pfam" id="PF14237">
    <property type="entry name" value="GYF_2"/>
    <property type="match status" value="1"/>
</dbReference>
<organism evidence="3 4">
    <name type="scientific">Prevotella amnii DNF00058</name>
    <dbReference type="NCBI Taxonomy" id="1401066"/>
    <lineage>
        <taxon>Bacteria</taxon>
        <taxon>Pseudomonadati</taxon>
        <taxon>Bacteroidota</taxon>
        <taxon>Bacteroidia</taxon>
        <taxon>Bacteroidales</taxon>
        <taxon>Prevotellaceae</taxon>
        <taxon>Prevotella</taxon>
    </lineage>
</organism>
<feature type="transmembrane region" description="Helical" evidence="1">
    <location>
        <begin position="116"/>
        <end position="133"/>
    </location>
</feature>
<name>A0A096AXA8_9BACT</name>
<evidence type="ECO:0000313" key="4">
    <source>
        <dbReference type="Proteomes" id="UP000029614"/>
    </source>
</evidence>
<reference evidence="3 4" key="1">
    <citation type="submission" date="2014-07" db="EMBL/GenBank/DDBJ databases">
        <authorList>
            <person name="McCorrison J."/>
            <person name="Sanka R."/>
            <person name="Torralba M."/>
            <person name="Gillis M."/>
            <person name="Haft D.H."/>
            <person name="Methe B."/>
            <person name="Sutton G."/>
            <person name="Nelson K.E."/>
        </authorList>
    </citation>
    <scope>NUCLEOTIDE SEQUENCE [LARGE SCALE GENOMIC DNA]</scope>
    <source>
        <strain evidence="3 4">DNF00058</strain>
    </source>
</reference>
<dbReference type="AlphaFoldDB" id="A0A096AXA8"/>
<protein>
    <recommendedName>
        <fullName evidence="2">GYF domain-containing protein</fullName>
    </recommendedName>
</protein>
<proteinExistence type="predicted"/>
<dbReference type="RefSeq" id="WP_036855702.1">
    <property type="nucleotide sequence ID" value="NZ_JRNU01000025.1"/>
</dbReference>
<evidence type="ECO:0000256" key="1">
    <source>
        <dbReference type="SAM" id="Phobius"/>
    </source>
</evidence>
<keyword evidence="1" id="KW-0812">Transmembrane</keyword>